<dbReference type="EMBL" id="JEMA01000363">
    <property type="protein sequence ID" value="KYF71022.1"/>
    <property type="molecule type" value="Genomic_DNA"/>
</dbReference>
<dbReference type="AlphaFoldDB" id="A0A150QT57"/>
<evidence type="ECO:0000256" key="1">
    <source>
        <dbReference type="SAM" id="Phobius"/>
    </source>
</evidence>
<comment type="caution">
    <text evidence="3">The sequence shown here is derived from an EMBL/GenBank/DDBJ whole genome shotgun (WGS) entry which is preliminary data.</text>
</comment>
<dbReference type="Pfam" id="PF13785">
    <property type="entry name" value="DUF4178"/>
    <property type="match status" value="1"/>
</dbReference>
<reference evidence="3 4" key="1">
    <citation type="submission" date="2014-02" db="EMBL/GenBank/DDBJ databases">
        <title>The small core and large imbalanced accessory genome model reveals a collaborative survival strategy of Sorangium cellulosum strains in nature.</title>
        <authorList>
            <person name="Han K."/>
            <person name="Peng R."/>
            <person name="Blom J."/>
            <person name="Li Y.-Z."/>
        </authorList>
    </citation>
    <scope>NUCLEOTIDE SEQUENCE [LARGE SCALE GENOMIC DNA]</scope>
    <source>
        <strain evidence="3 4">So0008-312</strain>
    </source>
</reference>
<sequence length="491" mass="51784">MSTPFDRAAACPSCGAPITFRFAGAMAQVCKHCKFVIARTDRDLRAIGRVADLVEIPTPLQVGVTGRWGNEPFVVDGRVQLDRAGAPGAPWQEIFIAFPSSGRWTWVAFAQGRWYATSEAPLPLNGLPPWTSLQPGGRVHLEGHGMFTVVEVGRRRVISAEGEMPYVAPPGVVTGFVDIAGPRGEFGTLDYGDGRSLPPKLYLGRQFDPAVMRLDTGAPVEAPSAQVTAVACPSCGGNLPLAAPGTAERIVCRYCGTASDLTKGALTALGQVPRPPVEPYVPLGAEGQLRGMRVLCIGFVIRGCTVEGERYRWREYLLYGGPSVGYLWLMEEDGAWQLVTPLSPGEVQPMGSVATYKGQTYSLKQSVQAEVEYVIGEFYWKVEIGESVQATEYQGSDGKVSIEQAPTEVSVSFCSPLPGKELAAAFHLSPPPRPALGGGTGMSAGTILVVVVVVIIVLILLSALSDCGGGGGGGILFVPTGGSTPSFGGGK</sequence>
<dbReference type="RefSeq" id="WP_061607230.1">
    <property type="nucleotide sequence ID" value="NZ_JEMA01000363.1"/>
</dbReference>
<proteinExistence type="predicted"/>
<evidence type="ECO:0000313" key="3">
    <source>
        <dbReference type="EMBL" id="KYF71022.1"/>
    </source>
</evidence>
<evidence type="ECO:0000259" key="2">
    <source>
        <dbReference type="Pfam" id="PF13785"/>
    </source>
</evidence>
<keyword evidence="1" id="KW-1133">Transmembrane helix</keyword>
<evidence type="ECO:0000313" key="4">
    <source>
        <dbReference type="Proteomes" id="UP000075260"/>
    </source>
</evidence>
<feature type="transmembrane region" description="Helical" evidence="1">
    <location>
        <begin position="441"/>
        <end position="461"/>
    </location>
</feature>
<keyword evidence="1" id="KW-0812">Transmembrane</keyword>
<dbReference type="OrthoDB" id="228033at2"/>
<gene>
    <name evidence="3" type="ORF">BE15_24820</name>
</gene>
<dbReference type="InterPro" id="IPR025235">
    <property type="entry name" value="DUF4178"/>
</dbReference>
<keyword evidence="1" id="KW-0472">Membrane</keyword>
<organism evidence="3 4">
    <name type="scientific">Sorangium cellulosum</name>
    <name type="common">Polyangium cellulosum</name>
    <dbReference type="NCBI Taxonomy" id="56"/>
    <lineage>
        <taxon>Bacteria</taxon>
        <taxon>Pseudomonadati</taxon>
        <taxon>Myxococcota</taxon>
        <taxon>Polyangia</taxon>
        <taxon>Polyangiales</taxon>
        <taxon>Polyangiaceae</taxon>
        <taxon>Sorangium</taxon>
    </lineage>
</organism>
<name>A0A150QT57_SORCE</name>
<accession>A0A150QT57</accession>
<dbReference type="Proteomes" id="UP000075260">
    <property type="component" value="Unassembled WGS sequence"/>
</dbReference>
<protein>
    <recommendedName>
        <fullName evidence="2">DUF4178 domain-containing protein</fullName>
    </recommendedName>
</protein>
<feature type="domain" description="DUF4178" evidence="2">
    <location>
        <begin position="283"/>
        <end position="411"/>
    </location>
</feature>